<dbReference type="GO" id="GO:0022857">
    <property type="term" value="F:transmembrane transporter activity"/>
    <property type="evidence" value="ECO:0007669"/>
    <property type="project" value="InterPro"/>
</dbReference>
<dbReference type="RefSeq" id="WP_054699779.1">
    <property type="nucleotide sequence ID" value="NZ_AZEE01000028.1"/>
</dbReference>
<evidence type="ECO:0000256" key="7">
    <source>
        <dbReference type="RuleBase" id="RU003942"/>
    </source>
</evidence>
<comment type="similarity">
    <text evidence="7">Belongs to the drug/metabolite transporter (DMT) superfamily. Small multidrug resistance (SMR) (TC 2.A.7.1) family.</text>
</comment>
<keyword evidence="10" id="KW-1185">Reference proteome</keyword>
<evidence type="ECO:0000313" key="9">
    <source>
        <dbReference type="EMBL" id="KRK97821.1"/>
    </source>
</evidence>
<dbReference type="EMBL" id="AZEE01000028">
    <property type="protein sequence ID" value="KRK97821.1"/>
    <property type="molecule type" value="Genomic_DNA"/>
</dbReference>
<dbReference type="PANTHER" id="PTHR30561">
    <property type="entry name" value="SMR FAMILY PROTON-DEPENDENT DRUG EFFLUX TRANSPORTER SUGE"/>
    <property type="match status" value="1"/>
</dbReference>
<organism evidence="9 10">
    <name type="scientific">Secundilactobacillus odoratitofui DSM 19909 = JCM 15043</name>
    <dbReference type="NCBI Taxonomy" id="1423776"/>
    <lineage>
        <taxon>Bacteria</taxon>
        <taxon>Bacillati</taxon>
        <taxon>Bacillota</taxon>
        <taxon>Bacilli</taxon>
        <taxon>Lactobacillales</taxon>
        <taxon>Lactobacillaceae</taxon>
        <taxon>Secundilactobacillus</taxon>
    </lineage>
</organism>
<protein>
    <submittedName>
        <fullName evidence="9">Uncharacterized protein</fullName>
    </submittedName>
</protein>
<keyword evidence="3" id="KW-1003">Cell membrane</keyword>
<comment type="subcellular location">
    <subcellularLocation>
        <location evidence="1 7">Cell membrane</location>
        <topology evidence="1 7">Multi-pass membrane protein</topology>
    </subcellularLocation>
</comment>
<dbReference type="Pfam" id="PF00893">
    <property type="entry name" value="Multi_Drug_Res"/>
    <property type="match status" value="1"/>
</dbReference>
<proteinExistence type="inferred from homology"/>
<evidence type="ECO:0000256" key="5">
    <source>
        <dbReference type="ARBA" id="ARBA00022989"/>
    </source>
</evidence>
<dbReference type="GO" id="GO:0005886">
    <property type="term" value="C:plasma membrane"/>
    <property type="evidence" value="ECO:0007669"/>
    <property type="project" value="UniProtKB-SubCell"/>
</dbReference>
<dbReference type="Proteomes" id="UP000051160">
    <property type="component" value="Unassembled WGS sequence"/>
</dbReference>
<keyword evidence="5 8" id="KW-1133">Transmembrane helix</keyword>
<feature type="transmembrane region" description="Helical" evidence="8">
    <location>
        <begin position="59"/>
        <end position="79"/>
    </location>
</feature>
<dbReference type="PATRIC" id="fig|1423776.4.peg.800"/>
<keyword evidence="2" id="KW-0813">Transport</keyword>
<feature type="transmembrane region" description="Helical" evidence="8">
    <location>
        <begin position="27"/>
        <end position="47"/>
    </location>
</feature>
<dbReference type="InterPro" id="IPR037185">
    <property type="entry name" value="EmrE-like"/>
</dbReference>
<keyword evidence="6 8" id="KW-0472">Membrane</keyword>
<evidence type="ECO:0000256" key="2">
    <source>
        <dbReference type="ARBA" id="ARBA00022448"/>
    </source>
</evidence>
<reference evidence="9 10" key="1">
    <citation type="journal article" date="2015" name="Genome Announc.">
        <title>Expanding the biotechnology potential of lactobacilli through comparative genomics of 213 strains and associated genera.</title>
        <authorList>
            <person name="Sun Z."/>
            <person name="Harris H.M."/>
            <person name="McCann A."/>
            <person name="Guo C."/>
            <person name="Argimon S."/>
            <person name="Zhang W."/>
            <person name="Yang X."/>
            <person name="Jeffery I.B."/>
            <person name="Cooney J.C."/>
            <person name="Kagawa T.F."/>
            <person name="Liu W."/>
            <person name="Song Y."/>
            <person name="Salvetti E."/>
            <person name="Wrobel A."/>
            <person name="Rasinkangas P."/>
            <person name="Parkhill J."/>
            <person name="Rea M.C."/>
            <person name="O'Sullivan O."/>
            <person name="Ritari J."/>
            <person name="Douillard F.P."/>
            <person name="Paul Ross R."/>
            <person name="Yang R."/>
            <person name="Briner A.E."/>
            <person name="Felis G.E."/>
            <person name="de Vos W.M."/>
            <person name="Barrangou R."/>
            <person name="Klaenhammer T.R."/>
            <person name="Caufield P.W."/>
            <person name="Cui Y."/>
            <person name="Zhang H."/>
            <person name="O'Toole P.W."/>
        </authorList>
    </citation>
    <scope>NUCLEOTIDE SEQUENCE [LARGE SCALE GENOMIC DNA]</scope>
    <source>
        <strain evidence="9 10">DSM 19909</strain>
    </source>
</reference>
<dbReference type="PANTHER" id="PTHR30561:SF0">
    <property type="entry name" value="GUANIDINIUM EXPORTER"/>
    <property type="match status" value="1"/>
</dbReference>
<accession>A0A0R1LPU5</accession>
<evidence type="ECO:0000256" key="3">
    <source>
        <dbReference type="ARBA" id="ARBA00022475"/>
    </source>
</evidence>
<evidence type="ECO:0000313" key="10">
    <source>
        <dbReference type="Proteomes" id="UP000051160"/>
    </source>
</evidence>
<dbReference type="SUPFAM" id="SSF103481">
    <property type="entry name" value="Multidrug resistance efflux transporter EmrE"/>
    <property type="match status" value="1"/>
</dbReference>
<dbReference type="AlphaFoldDB" id="A0A0R1LPU5"/>
<evidence type="ECO:0000256" key="4">
    <source>
        <dbReference type="ARBA" id="ARBA00022692"/>
    </source>
</evidence>
<dbReference type="FunFam" id="1.10.3730.20:FF:000001">
    <property type="entry name" value="Quaternary ammonium compound resistance transporter SugE"/>
    <property type="match status" value="1"/>
</dbReference>
<dbReference type="STRING" id="1423776.FD04_GL000793"/>
<sequence length="105" mass="11590">MAWIYLVVAGVFEVVWATFMKFSDGFHKLGFTALTIIGMLISFWCLAEATRRLPMSIAYPIWTGIGAVGTVIIGVVLFGDRLSPLTWFFVGCLFIGIIGIKLTSH</sequence>
<dbReference type="InterPro" id="IPR045324">
    <property type="entry name" value="Small_multidrug_res"/>
</dbReference>
<evidence type="ECO:0000256" key="8">
    <source>
        <dbReference type="SAM" id="Phobius"/>
    </source>
</evidence>
<dbReference type="InterPro" id="IPR000390">
    <property type="entry name" value="Small_drug/metabolite_transptr"/>
</dbReference>
<dbReference type="OrthoDB" id="21828at2"/>
<dbReference type="Gene3D" id="1.10.3730.20">
    <property type="match status" value="1"/>
</dbReference>
<evidence type="ECO:0000256" key="1">
    <source>
        <dbReference type="ARBA" id="ARBA00004651"/>
    </source>
</evidence>
<keyword evidence="4 7" id="KW-0812">Transmembrane</keyword>
<evidence type="ECO:0000256" key="6">
    <source>
        <dbReference type="ARBA" id="ARBA00023136"/>
    </source>
</evidence>
<comment type="caution">
    <text evidence="9">The sequence shown here is derived from an EMBL/GenBank/DDBJ whole genome shotgun (WGS) entry which is preliminary data.</text>
</comment>
<name>A0A0R1LPU5_9LACO</name>
<feature type="transmembrane region" description="Helical" evidence="8">
    <location>
        <begin position="85"/>
        <end position="103"/>
    </location>
</feature>
<gene>
    <name evidence="9" type="ORF">FD04_GL000793</name>
</gene>